<dbReference type="NCBIfam" id="TIGR02603">
    <property type="entry name" value="CxxCH_TIGR02603"/>
    <property type="match status" value="1"/>
</dbReference>
<sequence length="1134" mass="126620">MQIRSSKILSLFVALSFVIIANSCKKNKGSEDILVISDNSPDQAKKAQEIKEKLPIKLAEGLQIKLWASDTLAPDPIAMSIDDNGAVYLTRTNRQKHSEFDIRGHQNWMTESIGLQSVEDRRNFLHKIFAPEKSSENTWLKDLNEDGVHDWKDLAVEKEEIWKIEDRNKDGIADVSTRVFNDLYEEITDVAGGVLVRENDAFVATGPDLWRLTDKNKDGFYETKKSISHGYAVHIGFSGHGMSGITEGPDGKIYWQIGDIGANITSLDGKRFEFPNEGVLVRSNPDGTDFEVFASGIRNTHEFVFDQYGNIISSDNDGDHPTERERLVHLVEGADLGWRSNWQYGKYTDSKNNKYKVWMDERLSVPRWEGQAAHIIPPIMNFHNGPTGMQFNPGTAFGKNWLNKFFLVEFVGSPGGSHIWSFGLKQKGASFVLDGEKDLISGILPTAIQFGPEGALYAADWVNGWDTKNYGRVWKIDVTEKENDLEDLRKKTLSYMTLKYPLQTDGMLADLIGFEDMRIRKKAQFELVNRGQRGFAVFENTVKTSKNQLAKIHAIWGIGMLARTDAKYSEALLTVLEDSDTEIQAQAAKTLGETRNVNAISKLRNLLKSSEPRVKFYATEALGKMGDKGVVPNILDMIAENKDEDVYLRHAGVFTLSRLGAESEMVALANNKNKSLRLAAVLVLRRLKSDKIQIFLQDEDEFIVEETARAINDDLSIPGAFPALVKMLNNDKFTSEPLFRRAINVALRVGDKTSLDALINYAKKEKITDELRAEAIAALGTWAEPSLMDRVDGRYRGIIIRDLNQVKQSIEPHVTAFLNAENPETQVAISQLLSNLKIASFNDKLVSIFETTKEPKVKIATLEALSNLNYTGLDKIVQNGLQNEKSEVRVASIGSLSKLNIDENALNEIVKPIFEKGSIREKQRLIGTLANMPVTKTEKVLGAMIDMMATEKLDKELLLDLSEAVKKTNSESLISKLNSTKKSDDWFEEFKVALFGGNTWEGRNIFNNNSTAQCVRCHSTSPNAPASVGPNLGKIGGKLSRESILEALVKPSNRISPGYGQVSLTLKDGQEITGTLMSENEHEIVLTTSDAEPTKVALTRIAKRENMPSSMPPMGDILSKREIRDLVEYLVSMK</sequence>
<keyword evidence="3 4" id="KW-0408">Iron</keyword>
<dbReference type="InterPro" id="IPR013427">
    <property type="entry name" value="Haem-bd_dom_put"/>
</dbReference>
<dbReference type="InterPro" id="IPR011989">
    <property type="entry name" value="ARM-like"/>
</dbReference>
<dbReference type="PANTHER" id="PTHR33546">
    <property type="entry name" value="LARGE, MULTIFUNCTIONAL SECRETED PROTEIN-RELATED"/>
    <property type="match status" value="1"/>
</dbReference>
<dbReference type="Proteomes" id="UP001204144">
    <property type="component" value="Unassembled WGS sequence"/>
</dbReference>
<keyword evidence="1 4" id="KW-0349">Heme</keyword>
<evidence type="ECO:0000256" key="4">
    <source>
        <dbReference type="PROSITE-ProRule" id="PRU00433"/>
    </source>
</evidence>
<dbReference type="GO" id="GO:0009055">
    <property type="term" value="F:electron transfer activity"/>
    <property type="evidence" value="ECO:0007669"/>
    <property type="project" value="InterPro"/>
</dbReference>
<accession>A0AAE3KTH5</accession>
<dbReference type="EMBL" id="RJUF01000007">
    <property type="protein sequence ID" value="MCP9762246.1"/>
    <property type="molecule type" value="Genomic_DNA"/>
</dbReference>
<feature type="domain" description="Cytochrome c" evidence="5">
    <location>
        <begin position="997"/>
        <end position="1134"/>
    </location>
</feature>
<dbReference type="InterPro" id="IPR011041">
    <property type="entry name" value="Quinoprot_gluc/sorb_DH_b-prop"/>
</dbReference>
<dbReference type="SUPFAM" id="SSF48371">
    <property type="entry name" value="ARM repeat"/>
    <property type="match status" value="1"/>
</dbReference>
<dbReference type="InterPro" id="IPR055557">
    <property type="entry name" value="DUF7133"/>
</dbReference>
<dbReference type="InterPro" id="IPR011042">
    <property type="entry name" value="6-blade_b-propeller_TolB-like"/>
</dbReference>
<evidence type="ECO:0000256" key="1">
    <source>
        <dbReference type="ARBA" id="ARBA00022617"/>
    </source>
</evidence>
<comment type="caution">
    <text evidence="6">The sequence shown here is derived from an EMBL/GenBank/DDBJ whole genome shotgun (WGS) entry which is preliminary data.</text>
</comment>
<evidence type="ECO:0000313" key="6">
    <source>
        <dbReference type="EMBL" id="MCP9762246.1"/>
    </source>
</evidence>
<evidence type="ECO:0000313" key="7">
    <source>
        <dbReference type="Proteomes" id="UP001204144"/>
    </source>
</evidence>
<evidence type="ECO:0000259" key="5">
    <source>
        <dbReference type="PROSITE" id="PS51007"/>
    </source>
</evidence>
<evidence type="ECO:0000256" key="3">
    <source>
        <dbReference type="ARBA" id="ARBA00023004"/>
    </source>
</evidence>
<name>A0AAE3KTH5_9BACT</name>
<dbReference type="InterPro" id="IPR036909">
    <property type="entry name" value="Cyt_c-like_dom_sf"/>
</dbReference>
<keyword evidence="7" id="KW-1185">Reference proteome</keyword>
<dbReference type="GO" id="GO:0020037">
    <property type="term" value="F:heme binding"/>
    <property type="evidence" value="ECO:0007669"/>
    <property type="project" value="InterPro"/>
</dbReference>
<dbReference type="Gene3D" id="2.120.10.30">
    <property type="entry name" value="TolB, C-terminal domain"/>
    <property type="match status" value="1"/>
</dbReference>
<dbReference type="AlphaFoldDB" id="A0AAE3KTH5"/>
<dbReference type="PANTHER" id="PTHR33546:SF1">
    <property type="entry name" value="LARGE, MULTIFUNCTIONAL SECRETED PROTEIN"/>
    <property type="match status" value="1"/>
</dbReference>
<dbReference type="InterPro" id="IPR009056">
    <property type="entry name" value="Cyt_c-like_dom"/>
</dbReference>
<dbReference type="Gene3D" id="1.10.760.10">
    <property type="entry name" value="Cytochrome c-like domain"/>
    <property type="match status" value="1"/>
</dbReference>
<dbReference type="SUPFAM" id="SSF50952">
    <property type="entry name" value="Soluble quinoprotein glucose dehydrogenase"/>
    <property type="match status" value="1"/>
</dbReference>
<proteinExistence type="predicted"/>
<dbReference type="PROSITE" id="PS51007">
    <property type="entry name" value="CYTC"/>
    <property type="match status" value="1"/>
</dbReference>
<organism evidence="6 7">
    <name type="scientific">Lacihabitans soyangensis</name>
    <dbReference type="NCBI Taxonomy" id="869394"/>
    <lineage>
        <taxon>Bacteria</taxon>
        <taxon>Pseudomonadati</taxon>
        <taxon>Bacteroidota</taxon>
        <taxon>Cytophagia</taxon>
        <taxon>Cytophagales</taxon>
        <taxon>Leadbetterellaceae</taxon>
        <taxon>Lacihabitans</taxon>
    </lineage>
</organism>
<dbReference type="InterPro" id="IPR016024">
    <property type="entry name" value="ARM-type_fold"/>
</dbReference>
<reference evidence="6 7" key="1">
    <citation type="submission" date="2018-11" db="EMBL/GenBank/DDBJ databases">
        <title>Novel bacteria species description.</title>
        <authorList>
            <person name="Han J.-H."/>
        </authorList>
    </citation>
    <scope>NUCLEOTIDE SEQUENCE [LARGE SCALE GENOMIC DNA]</scope>
    <source>
        <strain evidence="6 7">KCTC23259</strain>
    </source>
</reference>
<dbReference type="GO" id="GO:0046872">
    <property type="term" value="F:metal ion binding"/>
    <property type="evidence" value="ECO:0007669"/>
    <property type="project" value="UniProtKB-KW"/>
</dbReference>
<dbReference type="Pfam" id="PF23500">
    <property type="entry name" value="DUF7133"/>
    <property type="match status" value="1"/>
</dbReference>
<gene>
    <name evidence="6" type="ORF">EGI31_04710</name>
</gene>
<evidence type="ECO:0000256" key="2">
    <source>
        <dbReference type="ARBA" id="ARBA00022723"/>
    </source>
</evidence>
<dbReference type="Gene3D" id="1.25.10.10">
    <property type="entry name" value="Leucine-rich Repeat Variant"/>
    <property type="match status" value="3"/>
</dbReference>
<protein>
    <submittedName>
        <fullName evidence="6">Heme-binding protein</fullName>
    </submittedName>
</protein>
<keyword evidence="2 4" id="KW-0479">Metal-binding</keyword>
<dbReference type="Pfam" id="PF13646">
    <property type="entry name" value="HEAT_2"/>
    <property type="match status" value="1"/>
</dbReference>
<dbReference type="RefSeq" id="WP_255036003.1">
    <property type="nucleotide sequence ID" value="NZ_RJUF01000007.1"/>
</dbReference>
<dbReference type="SUPFAM" id="SSF46626">
    <property type="entry name" value="Cytochrome c"/>
    <property type="match status" value="1"/>
</dbReference>